<evidence type="ECO:0000256" key="12">
    <source>
        <dbReference type="ARBA" id="ARBA00023016"/>
    </source>
</evidence>
<reference evidence="15" key="1">
    <citation type="submission" date="2018-05" db="EMBL/GenBank/DDBJ databases">
        <authorList>
            <person name="Lanie J.A."/>
            <person name="Ng W.-L."/>
            <person name="Kazmierczak K.M."/>
            <person name="Andrzejewski T.M."/>
            <person name="Davidsen T.M."/>
            <person name="Wayne K.J."/>
            <person name="Tettelin H."/>
            <person name="Glass J.I."/>
            <person name="Rusch D."/>
            <person name="Podicherti R."/>
            <person name="Tsui H.-C.T."/>
            <person name="Winkler M.E."/>
        </authorList>
    </citation>
    <scope>NUCLEOTIDE SEQUENCE</scope>
</reference>
<feature type="domain" description="PDZ" evidence="14">
    <location>
        <begin position="376"/>
        <end position="453"/>
    </location>
</feature>
<comment type="subcellular location">
    <subcellularLocation>
        <location evidence="2">Periplasm</location>
    </subcellularLocation>
</comment>
<dbReference type="InterPro" id="IPR036034">
    <property type="entry name" value="PDZ_sf"/>
</dbReference>
<dbReference type="PANTHER" id="PTHR22939:SF130">
    <property type="entry name" value="PERIPLASMIC SERINE ENDOPROTEASE DEGP-LIKE-RELATED"/>
    <property type="match status" value="1"/>
</dbReference>
<evidence type="ECO:0000256" key="9">
    <source>
        <dbReference type="ARBA" id="ARBA00022764"/>
    </source>
</evidence>
<dbReference type="SUPFAM" id="SSF50156">
    <property type="entry name" value="PDZ domain-like"/>
    <property type="match status" value="2"/>
</dbReference>
<keyword evidence="11" id="KW-0720">Serine protease</keyword>
<keyword evidence="9" id="KW-0574">Periplasm</keyword>
<dbReference type="Pfam" id="PF13365">
    <property type="entry name" value="Trypsin_2"/>
    <property type="match status" value="1"/>
</dbReference>
<name>A0A381R2H7_9ZZZZ</name>
<keyword evidence="8" id="KW-0677">Repeat</keyword>
<gene>
    <name evidence="15" type="ORF">METZ01_LOCUS38809</name>
</gene>
<dbReference type="SUPFAM" id="SSF50494">
    <property type="entry name" value="Trypsin-like serine proteases"/>
    <property type="match status" value="1"/>
</dbReference>
<dbReference type="GO" id="GO:0004252">
    <property type="term" value="F:serine-type endopeptidase activity"/>
    <property type="evidence" value="ECO:0007669"/>
    <property type="project" value="InterPro"/>
</dbReference>
<dbReference type="Gene3D" id="2.30.42.10">
    <property type="match status" value="2"/>
</dbReference>
<comment type="similarity">
    <text evidence="3">Belongs to the peptidase S1C family.</text>
</comment>
<dbReference type="SMART" id="SM00228">
    <property type="entry name" value="PDZ"/>
    <property type="match status" value="2"/>
</dbReference>
<evidence type="ECO:0000256" key="4">
    <source>
        <dbReference type="ARBA" id="ARBA00013035"/>
    </source>
</evidence>
<evidence type="ECO:0000256" key="6">
    <source>
        <dbReference type="ARBA" id="ARBA00022670"/>
    </source>
</evidence>
<evidence type="ECO:0000256" key="11">
    <source>
        <dbReference type="ARBA" id="ARBA00022825"/>
    </source>
</evidence>
<evidence type="ECO:0000256" key="1">
    <source>
        <dbReference type="ARBA" id="ARBA00001772"/>
    </source>
</evidence>
<feature type="domain" description="PDZ" evidence="14">
    <location>
        <begin position="269"/>
        <end position="332"/>
    </location>
</feature>
<evidence type="ECO:0000256" key="7">
    <source>
        <dbReference type="ARBA" id="ARBA00022729"/>
    </source>
</evidence>
<accession>A0A381R2H7</accession>
<dbReference type="EMBL" id="UINC01001659">
    <property type="protein sequence ID" value="SUZ85955.1"/>
    <property type="molecule type" value="Genomic_DNA"/>
</dbReference>
<evidence type="ECO:0000256" key="13">
    <source>
        <dbReference type="ARBA" id="ARBA00032850"/>
    </source>
</evidence>
<evidence type="ECO:0000256" key="3">
    <source>
        <dbReference type="ARBA" id="ARBA00010541"/>
    </source>
</evidence>
<dbReference type="Pfam" id="PF13180">
    <property type="entry name" value="PDZ_2"/>
    <property type="match status" value="1"/>
</dbReference>
<organism evidence="15">
    <name type="scientific">marine metagenome</name>
    <dbReference type="NCBI Taxonomy" id="408172"/>
    <lineage>
        <taxon>unclassified sequences</taxon>
        <taxon>metagenomes</taxon>
        <taxon>ecological metagenomes</taxon>
    </lineage>
</organism>
<dbReference type="InterPro" id="IPR001940">
    <property type="entry name" value="Peptidase_S1C"/>
</dbReference>
<evidence type="ECO:0000256" key="2">
    <source>
        <dbReference type="ARBA" id="ARBA00004418"/>
    </source>
</evidence>
<evidence type="ECO:0000256" key="10">
    <source>
        <dbReference type="ARBA" id="ARBA00022801"/>
    </source>
</evidence>
<sequence>MKLLIKTCNSQLRNALLTFVVCGLLGPIANAQELPDFAELVEINAPTIVEIATSRQVEARSPVEDRELNELLRRLNPGQEPELNPENIPELRQRGAVGSGFLISADGYIITNNHVVAAADEIRVTLNDRRVFDAEIIGLDEPSDLALLKIGANDLPSVQFGDSDRLRVGEWVLAIGSPFGLEFSAAAGIVSAKGRSMPGRSTYNYMSFIQTDVAINQGNSGGPLFNLEGEVVGINSQILSSTGGSNGISFSIPSNVALNVVSQLKDSGRVERGLLGVRMREVDYALAQIFDLERPRGAFVDEVQPASPAERSGIRNEDIILEFNGHEIEHFTDLPFYVGQYRPGTEAEITLYRNGERLTRTVVLGSSPTNIVAATQPEVTKDRSNPLGFRVTELSEETRQVVGIKGVRIAELDEGPGRDAGLLVGDVVVALNRQEISSSIEFSSVASNLPESGFIPIRIIREGQGTTMALELSP</sequence>
<comment type="catalytic activity">
    <reaction evidence="1">
        <text>Acts on substrates that are at least partially unfolded. The cleavage site P1 residue is normally between a pair of hydrophobic residues, such as Val-|-Val.</text>
        <dbReference type="EC" id="3.4.21.107"/>
    </reaction>
</comment>
<evidence type="ECO:0000259" key="14">
    <source>
        <dbReference type="PROSITE" id="PS50106"/>
    </source>
</evidence>
<dbReference type="EC" id="3.4.21.107" evidence="4"/>
<dbReference type="InterPro" id="IPR009003">
    <property type="entry name" value="Peptidase_S1_PA"/>
</dbReference>
<dbReference type="PANTHER" id="PTHR22939">
    <property type="entry name" value="SERINE PROTEASE FAMILY S1C HTRA-RELATED"/>
    <property type="match status" value="1"/>
</dbReference>
<dbReference type="InterPro" id="IPR011782">
    <property type="entry name" value="Pept_S1C_Do"/>
</dbReference>
<evidence type="ECO:0000256" key="8">
    <source>
        <dbReference type="ARBA" id="ARBA00022737"/>
    </source>
</evidence>
<dbReference type="AlphaFoldDB" id="A0A381R2H7"/>
<evidence type="ECO:0000313" key="15">
    <source>
        <dbReference type="EMBL" id="SUZ85955.1"/>
    </source>
</evidence>
<keyword evidence="6" id="KW-0645">Protease</keyword>
<dbReference type="GO" id="GO:0042597">
    <property type="term" value="C:periplasmic space"/>
    <property type="evidence" value="ECO:0007669"/>
    <property type="project" value="UniProtKB-SubCell"/>
</dbReference>
<dbReference type="CDD" id="cd10839">
    <property type="entry name" value="cpPDZ1_DegP-like"/>
    <property type="match status" value="1"/>
</dbReference>
<keyword evidence="7" id="KW-0732">Signal</keyword>
<dbReference type="NCBIfam" id="TIGR02037">
    <property type="entry name" value="degP_htrA_DO"/>
    <property type="match status" value="1"/>
</dbReference>
<keyword evidence="12" id="KW-0346">Stress response</keyword>
<dbReference type="PRINTS" id="PR00834">
    <property type="entry name" value="PROTEASES2C"/>
</dbReference>
<evidence type="ECO:0000256" key="5">
    <source>
        <dbReference type="ARBA" id="ARBA00013958"/>
    </source>
</evidence>
<dbReference type="GO" id="GO:0006508">
    <property type="term" value="P:proteolysis"/>
    <property type="evidence" value="ECO:0007669"/>
    <property type="project" value="UniProtKB-KW"/>
</dbReference>
<proteinExistence type="inferred from homology"/>
<dbReference type="PROSITE" id="PS50106">
    <property type="entry name" value="PDZ"/>
    <property type="match status" value="2"/>
</dbReference>
<protein>
    <recommendedName>
        <fullName evidence="5">Probable periplasmic serine endoprotease DegP-like</fullName>
        <ecNumber evidence="4">3.4.21.107</ecNumber>
    </recommendedName>
    <alternativeName>
        <fullName evidence="13">Protease Do</fullName>
    </alternativeName>
</protein>
<dbReference type="InterPro" id="IPR001478">
    <property type="entry name" value="PDZ"/>
</dbReference>
<dbReference type="Gene3D" id="2.40.10.120">
    <property type="match status" value="1"/>
</dbReference>
<keyword evidence="10" id="KW-0378">Hydrolase</keyword>